<sequence length="433" mass="49055">MTMEGPVTPFVPLHEFSPEPDIVTEDQHTHSPVRKRARHTGSIRNTASESGQSPVMVLEESKAPVRDDAYYMADGSCILRVQNTLFKVHRTILSKDQSSFGPMFTLPQGEFGEEGMSDDHPIVLQGDTTEEFRHFLWALYALPSELMIVQSPKVDLSRLIDIAKVSSKYSFKSTETWALDAIQEYLERNTSPFFNDNPLIRMFPTLNTRSSALLESEGQIARLIRLAQMCSHSRLMDTMIQLLQKLMSGSLHYSYLAMTLADEFNLRDLRGAAYLEVMQTSVFVCPGVANDHTYVEGDIQETSEGPQRLVVSPVQQLRLLSGYHRLSKAWDRLRAVPPQFEHSPSCGATWHQHGCTQSWTDFWKEKTRSEGVLSLGCANVLGRLGIIIKEFDKWGSATYMHHDCKSAARRSIHEKVKQMQQALPDYFTEGGEY</sequence>
<evidence type="ECO:0008006" key="4">
    <source>
        <dbReference type="Google" id="ProtNLM"/>
    </source>
</evidence>
<keyword evidence="3" id="KW-1185">Reference proteome</keyword>
<dbReference type="GeneID" id="64605218"/>
<dbReference type="AlphaFoldDB" id="A0A9P7DF23"/>
<comment type="caution">
    <text evidence="2">The sequence shown here is derived from an EMBL/GenBank/DDBJ whole genome shotgun (WGS) entry which is preliminary data.</text>
</comment>
<evidence type="ECO:0000256" key="1">
    <source>
        <dbReference type="SAM" id="MobiDB-lite"/>
    </source>
</evidence>
<dbReference type="InterPro" id="IPR011333">
    <property type="entry name" value="SKP1/BTB/POZ_sf"/>
</dbReference>
<feature type="region of interest" description="Disordered" evidence="1">
    <location>
        <begin position="1"/>
        <end position="54"/>
    </location>
</feature>
<proteinExistence type="predicted"/>
<feature type="compositionally biased region" description="Basic residues" evidence="1">
    <location>
        <begin position="31"/>
        <end position="41"/>
    </location>
</feature>
<name>A0A9P7DF23_9AGAM</name>
<dbReference type="RefSeq" id="XP_041157251.1">
    <property type="nucleotide sequence ID" value="XM_041311454.1"/>
</dbReference>
<accession>A0A9P7DF23</accession>
<protein>
    <recommendedName>
        <fullName evidence="4">BTB domain-containing protein</fullName>
    </recommendedName>
</protein>
<reference evidence="2" key="1">
    <citation type="journal article" date="2020" name="New Phytol.">
        <title>Comparative genomics reveals dynamic genome evolution in host specialist ectomycorrhizal fungi.</title>
        <authorList>
            <person name="Lofgren L.A."/>
            <person name="Nguyen N.H."/>
            <person name="Vilgalys R."/>
            <person name="Ruytinx J."/>
            <person name="Liao H.L."/>
            <person name="Branco S."/>
            <person name="Kuo A."/>
            <person name="LaButti K."/>
            <person name="Lipzen A."/>
            <person name="Andreopoulos W."/>
            <person name="Pangilinan J."/>
            <person name="Riley R."/>
            <person name="Hundley H."/>
            <person name="Na H."/>
            <person name="Barry K."/>
            <person name="Grigoriev I.V."/>
            <person name="Stajich J.E."/>
            <person name="Kennedy P.G."/>
        </authorList>
    </citation>
    <scope>NUCLEOTIDE SEQUENCE</scope>
    <source>
        <strain evidence="2">S12</strain>
    </source>
</reference>
<dbReference type="EMBL" id="JABBWE010000051">
    <property type="protein sequence ID" value="KAG1790279.1"/>
    <property type="molecule type" value="Genomic_DNA"/>
</dbReference>
<dbReference type="Gene3D" id="3.30.710.10">
    <property type="entry name" value="Potassium Channel Kv1.1, Chain A"/>
    <property type="match status" value="1"/>
</dbReference>
<feature type="compositionally biased region" description="Polar residues" evidence="1">
    <location>
        <begin position="42"/>
        <end position="53"/>
    </location>
</feature>
<evidence type="ECO:0000313" key="2">
    <source>
        <dbReference type="EMBL" id="KAG1790279.1"/>
    </source>
</evidence>
<evidence type="ECO:0000313" key="3">
    <source>
        <dbReference type="Proteomes" id="UP000719766"/>
    </source>
</evidence>
<gene>
    <name evidence="2" type="ORF">HD556DRAFT_732914</name>
</gene>
<dbReference type="Proteomes" id="UP000719766">
    <property type="component" value="Unassembled WGS sequence"/>
</dbReference>
<dbReference type="OrthoDB" id="8117402at2759"/>
<organism evidence="2 3">
    <name type="scientific">Suillus plorans</name>
    <dbReference type="NCBI Taxonomy" id="116603"/>
    <lineage>
        <taxon>Eukaryota</taxon>
        <taxon>Fungi</taxon>
        <taxon>Dikarya</taxon>
        <taxon>Basidiomycota</taxon>
        <taxon>Agaricomycotina</taxon>
        <taxon>Agaricomycetes</taxon>
        <taxon>Agaricomycetidae</taxon>
        <taxon>Boletales</taxon>
        <taxon>Suillineae</taxon>
        <taxon>Suillaceae</taxon>
        <taxon>Suillus</taxon>
    </lineage>
</organism>